<dbReference type="PANTHER" id="PTHR46401">
    <property type="entry name" value="GLYCOSYLTRANSFERASE WBBK-RELATED"/>
    <property type="match status" value="1"/>
</dbReference>
<dbReference type="InterPro" id="IPR028098">
    <property type="entry name" value="Glyco_trans_4-like_N"/>
</dbReference>
<proteinExistence type="predicted"/>
<dbReference type="PANTHER" id="PTHR46401:SF2">
    <property type="entry name" value="GLYCOSYLTRANSFERASE WBBK-RELATED"/>
    <property type="match status" value="1"/>
</dbReference>
<name>A0A4R9GNZ1_9LEPT</name>
<evidence type="ECO:0000313" key="5">
    <source>
        <dbReference type="Proteomes" id="UP000297855"/>
    </source>
</evidence>
<organism evidence="4 5">
    <name type="scientific">Leptospira fluminis</name>
    <dbReference type="NCBI Taxonomy" id="2484979"/>
    <lineage>
        <taxon>Bacteria</taxon>
        <taxon>Pseudomonadati</taxon>
        <taxon>Spirochaetota</taxon>
        <taxon>Spirochaetia</taxon>
        <taxon>Leptospirales</taxon>
        <taxon>Leptospiraceae</taxon>
        <taxon>Leptospira</taxon>
    </lineage>
</organism>
<dbReference type="GO" id="GO:0009103">
    <property type="term" value="P:lipopolysaccharide biosynthetic process"/>
    <property type="evidence" value="ECO:0007669"/>
    <property type="project" value="TreeGrafter"/>
</dbReference>
<protein>
    <submittedName>
        <fullName evidence="4">Glycosyltransferase family 1 protein</fullName>
    </submittedName>
</protein>
<evidence type="ECO:0000259" key="3">
    <source>
        <dbReference type="Pfam" id="PF13439"/>
    </source>
</evidence>
<dbReference type="InterPro" id="IPR001296">
    <property type="entry name" value="Glyco_trans_1"/>
</dbReference>
<reference evidence="4" key="1">
    <citation type="journal article" date="2019" name="PLoS Negl. Trop. Dis.">
        <title>Revisiting the worldwide diversity of Leptospira species in the environment.</title>
        <authorList>
            <person name="Vincent A.T."/>
            <person name="Schiettekatte O."/>
            <person name="Bourhy P."/>
            <person name="Veyrier F.J."/>
            <person name="Picardeau M."/>
        </authorList>
    </citation>
    <scope>NUCLEOTIDE SEQUENCE [LARGE SCALE GENOMIC DNA]</scope>
    <source>
        <strain evidence="4">SCS5</strain>
    </source>
</reference>
<dbReference type="Gene3D" id="3.40.50.2000">
    <property type="entry name" value="Glycogen Phosphorylase B"/>
    <property type="match status" value="2"/>
</dbReference>
<dbReference type="AlphaFoldDB" id="A0A4R9GNZ1"/>
<dbReference type="CDD" id="cd03809">
    <property type="entry name" value="GT4_MtfB-like"/>
    <property type="match status" value="1"/>
</dbReference>
<keyword evidence="5" id="KW-1185">Reference proteome</keyword>
<dbReference type="GO" id="GO:0016757">
    <property type="term" value="F:glycosyltransferase activity"/>
    <property type="evidence" value="ECO:0007669"/>
    <property type="project" value="InterPro"/>
</dbReference>
<dbReference type="EMBL" id="RQEV01000012">
    <property type="protein sequence ID" value="TGK17293.1"/>
    <property type="molecule type" value="Genomic_DNA"/>
</dbReference>
<evidence type="ECO:0000256" key="1">
    <source>
        <dbReference type="ARBA" id="ARBA00022679"/>
    </source>
</evidence>
<comment type="caution">
    <text evidence="4">The sequence shown here is derived from an EMBL/GenBank/DDBJ whole genome shotgun (WGS) entry which is preliminary data.</text>
</comment>
<feature type="domain" description="Glycosyl transferase family 1" evidence="2">
    <location>
        <begin position="196"/>
        <end position="347"/>
    </location>
</feature>
<evidence type="ECO:0000313" key="4">
    <source>
        <dbReference type="EMBL" id="TGK17293.1"/>
    </source>
</evidence>
<sequence>MKVLYDHQIFSIQTHGGISRYYSELIKCFREDPALGVEAKLSLRVSANEYIRSVWNPRFEDRFFPHRHHFPGKRKLTRIANLPNTLTELLLSRFDIFHPTYYFPYFLPFLGKKPFVLTVYDLIHEKFPQDFVGDRTSEYKPALIQKADQIITISECTRRDLLEIYDVPGEKVKTVHLAIDPKIVSPNMSDVELPSGNFILFVGGRGTYKNFKFLLKWLPDFFRSRPDAFLVCAGGGKFTPEEKSCISDVGLSEKVLQKSVTDEQLAYLYSKARVFVFPSLYEGFGLPVLESMAYGCLPVLADRSSLPEVGAEAAIYFNPESNDSLLSAMEKAWSDEEIRKRILRSGKSRWKDFSLHKTAAETADVYRKIGK</sequence>
<dbReference type="Proteomes" id="UP000297855">
    <property type="component" value="Unassembled WGS sequence"/>
</dbReference>
<accession>A0A4R9GNZ1</accession>
<dbReference type="SUPFAM" id="SSF53756">
    <property type="entry name" value="UDP-Glycosyltransferase/glycogen phosphorylase"/>
    <property type="match status" value="1"/>
</dbReference>
<evidence type="ECO:0000259" key="2">
    <source>
        <dbReference type="Pfam" id="PF00534"/>
    </source>
</evidence>
<dbReference type="OrthoDB" id="9797829at2"/>
<keyword evidence="1 4" id="KW-0808">Transferase</keyword>
<dbReference type="Pfam" id="PF13439">
    <property type="entry name" value="Glyco_transf_4"/>
    <property type="match status" value="1"/>
</dbReference>
<dbReference type="RefSeq" id="WP_135813982.1">
    <property type="nucleotide sequence ID" value="NZ_RQEV01000012.1"/>
</dbReference>
<dbReference type="Pfam" id="PF00534">
    <property type="entry name" value="Glycos_transf_1"/>
    <property type="match status" value="1"/>
</dbReference>
<feature type="domain" description="Glycosyltransferase subfamily 4-like N-terminal" evidence="3">
    <location>
        <begin position="16"/>
        <end position="181"/>
    </location>
</feature>
<gene>
    <name evidence="4" type="ORF">EHO61_12855</name>
</gene>